<dbReference type="GO" id="GO:0009246">
    <property type="term" value="P:enterobacterial common antigen biosynthetic process"/>
    <property type="evidence" value="ECO:0007669"/>
    <property type="project" value="TreeGrafter"/>
</dbReference>
<sequence>MKRNTVNEIIFLRSIACLSIVLLHSIGIGMTTIYTNDMAKFLLDCLHVILYFGTPMFIFISEFILSYSYKNRQLPSHFLRKRVMYIFLPFCSMAIFYSLPYASSFHDWLSKFFLNVFIGDFHGYFILIIFQFYILHFFFHRLLQKIKPTYPLIISFVINTTYLVIFNFISAPETIPFHNYVWDRYYWVPFIGWIFYFTLGFYCGLYYKTFIKLLNRYKWIVLTAPILSTTVLLFHYHFDIISTHSSKRVDMLFHTTAMCFLFFYMSQKLKSIPPPLKVINSYSFSIYLLHMFYLSAIDFLVDHLNLKLGAIYIIVLFVASTVSSIVTANLILKWKYGAFIVGKVVKNSHMSSKYTHSLKKVSSN</sequence>
<feature type="transmembrane region" description="Helical" evidence="7">
    <location>
        <begin position="190"/>
        <end position="207"/>
    </location>
</feature>
<keyword evidence="5 7" id="KW-1133">Transmembrane helix</keyword>
<proteinExistence type="inferred from homology"/>
<evidence type="ECO:0000256" key="5">
    <source>
        <dbReference type="ARBA" id="ARBA00022989"/>
    </source>
</evidence>
<evidence type="ECO:0000313" key="10">
    <source>
        <dbReference type="Proteomes" id="UP000018896"/>
    </source>
</evidence>
<keyword evidence="3" id="KW-1003">Cell membrane</keyword>
<evidence type="ECO:0000256" key="2">
    <source>
        <dbReference type="ARBA" id="ARBA00007400"/>
    </source>
</evidence>
<evidence type="ECO:0000256" key="4">
    <source>
        <dbReference type="ARBA" id="ARBA00022692"/>
    </source>
</evidence>
<protein>
    <recommendedName>
        <fullName evidence="8">Acyltransferase 3 domain-containing protein</fullName>
    </recommendedName>
</protein>
<accession>W4QSG1</accession>
<feature type="transmembrane region" description="Helical" evidence="7">
    <location>
        <begin position="12"/>
        <end position="34"/>
    </location>
</feature>
<keyword evidence="4 7" id="KW-0812">Transmembrane</keyword>
<feature type="transmembrane region" description="Helical" evidence="7">
    <location>
        <begin position="309"/>
        <end position="332"/>
    </location>
</feature>
<keyword evidence="6 7" id="KW-0472">Membrane</keyword>
<feature type="domain" description="Acyltransferase 3" evidence="8">
    <location>
        <begin position="8"/>
        <end position="327"/>
    </location>
</feature>
<feature type="transmembrane region" description="Helical" evidence="7">
    <location>
        <begin position="249"/>
        <end position="266"/>
    </location>
</feature>
<evidence type="ECO:0000256" key="1">
    <source>
        <dbReference type="ARBA" id="ARBA00004651"/>
    </source>
</evidence>
<evidence type="ECO:0000256" key="6">
    <source>
        <dbReference type="ARBA" id="ARBA00023136"/>
    </source>
</evidence>
<dbReference type="GO" id="GO:0016413">
    <property type="term" value="F:O-acetyltransferase activity"/>
    <property type="evidence" value="ECO:0007669"/>
    <property type="project" value="TreeGrafter"/>
</dbReference>
<feature type="transmembrane region" description="Helical" evidence="7">
    <location>
        <begin position="219"/>
        <end position="237"/>
    </location>
</feature>
<dbReference type="OrthoDB" id="65129at2"/>
<dbReference type="EMBL" id="BAUV01000007">
    <property type="protein sequence ID" value="GAE34274.1"/>
    <property type="molecule type" value="Genomic_DNA"/>
</dbReference>
<dbReference type="Pfam" id="PF01757">
    <property type="entry name" value="Acyl_transf_3"/>
    <property type="match status" value="1"/>
</dbReference>
<keyword evidence="10" id="KW-1185">Reference proteome</keyword>
<comment type="similarity">
    <text evidence="2">Belongs to the acyltransferase 3 family.</text>
</comment>
<comment type="subcellular location">
    <subcellularLocation>
        <location evidence="1">Cell membrane</location>
        <topology evidence="1">Multi-pass membrane protein</topology>
    </subcellularLocation>
</comment>
<gene>
    <name evidence="9" type="ORF">JCM9157_1320</name>
</gene>
<comment type="caution">
    <text evidence="9">The sequence shown here is derived from an EMBL/GenBank/DDBJ whole genome shotgun (WGS) entry which is preliminary data.</text>
</comment>
<feature type="transmembrane region" description="Helical" evidence="7">
    <location>
        <begin position="150"/>
        <end position="170"/>
    </location>
</feature>
<dbReference type="STRING" id="1236973.JCM9157_1320"/>
<evidence type="ECO:0000259" key="8">
    <source>
        <dbReference type="Pfam" id="PF01757"/>
    </source>
</evidence>
<evidence type="ECO:0000256" key="3">
    <source>
        <dbReference type="ARBA" id="ARBA00022475"/>
    </source>
</evidence>
<organism evidence="9 10">
    <name type="scientific">Halalkalibacter akibai (strain ATCC 43226 / DSM 21942 / CIP 109018 / JCM 9157 / 1139)</name>
    <name type="common">Bacillus akibai</name>
    <dbReference type="NCBI Taxonomy" id="1236973"/>
    <lineage>
        <taxon>Bacteria</taxon>
        <taxon>Bacillati</taxon>
        <taxon>Bacillota</taxon>
        <taxon>Bacilli</taxon>
        <taxon>Bacillales</taxon>
        <taxon>Bacillaceae</taxon>
        <taxon>Halalkalibacter</taxon>
    </lineage>
</organism>
<dbReference type="PANTHER" id="PTHR40074:SF2">
    <property type="entry name" value="O-ACETYLTRANSFERASE WECH"/>
    <property type="match status" value="1"/>
</dbReference>
<dbReference type="GO" id="GO:0005886">
    <property type="term" value="C:plasma membrane"/>
    <property type="evidence" value="ECO:0007669"/>
    <property type="project" value="UniProtKB-SubCell"/>
</dbReference>
<feature type="transmembrane region" description="Helical" evidence="7">
    <location>
        <begin position="278"/>
        <end position="297"/>
    </location>
</feature>
<dbReference type="eggNOG" id="COG3936">
    <property type="taxonomic scope" value="Bacteria"/>
</dbReference>
<feature type="transmembrane region" description="Helical" evidence="7">
    <location>
        <begin position="46"/>
        <end position="65"/>
    </location>
</feature>
<name>W4QSG1_HALA3</name>
<dbReference type="PANTHER" id="PTHR40074">
    <property type="entry name" value="O-ACETYLTRANSFERASE WECH"/>
    <property type="match status" value="1"/>
</dbReference>
<dbReference type="AlphaFoldDB" id="W4QSG1"/>
<dbReference type="RefSeq" id="WP_035663077.1">
    <property type="nucleotide sequence ID" value="NZ_BAUV01000007.1"/>
</dbReference>
<dbReference type="InterPro" id="IPR002656">
    <property type="entry name" value="Acyl_transf_3_dom"/>
</dbReference>
<feature type="transmembrane region" description="Helical" evidence="7">
    <location>
        <begin position="123"/>
        <end position="143"/>
    </location>
</feature>
<dbReference type="Proteomes" id="UP000018896">
    <property type="component" value="Unassembled WGS sequence"/>
</dbReference>
<evidence type="ECO:0000313" key="9">
    <source>
        <dbReference type="EMBL" id="GAE34274.1"/>
    </source>
</evidence>
<reference evidence="9 10" key="1">
    <citation type="journal article" date="2014" name="Genome Announc.">
        <title>Draft Genome Sequences of Three Alkaliphilic Bacillus Strains, Bacillus wakoensis JCM 9140T, Bacillus akibai JCM 9157T, and Bacillus hemicellulosilyticus JCM 9152T.</title>
        <authorList>
            <person name="Yuki M."/>
            <person name="Oshima K."/>
            <person name="Suda W."/>
            <person name="Oshida Y."/>
            <person name="Kitamura K."/>
            <person name="Iida T."/>
            <person name="Hattori M."/>
            <person name="Ohkuma M."/>
        </authorList>
    </citation>
    <scope>NUCLEOTIDE SEQUENCE [LARGE SCALE GENOMIC DNA]</scope>
    <source>
        <strain evidence="9 10">JCM 9157</strain>
    </source>
</reference>
<feature type="transmembrane region" description="Helical" evidence="7">
    <location>
        <begin position="85"/>
        <end position="103"/>
    </location>
</feature>
<evidence type="ECO:0000256" key="7">
    <source>
        <dbReference type="SAM" id="Phobius"/>
    </source>
</evidence>